<organism evidence="6 7">
    <name type="scientific">Saccharothrix yanglingensis</name>
    <dbReference type="NCBI Taxonomy" id="659496"/>
    <lineage>
        <taxon>Bacteria</taxon>
        <taxon>Bacillati</taxon>
        <taxon>Actinomycetota</taxon>
        <taxon>Actinomycetes</taxon>
        <taxon>Pseudonocardiales</taxon>
        <taxon>Pseudonocardiaceae</taxon>
        <taxon>Saccharothrix</taxon>
    </lineage>
</organism>
<keyword evidence="1" id="KW-0805">Transcription regulation</keyword>
<name>A0ABU0WUJ3_9PSEU</name>
<dbReference type="Gene3D" id="1.10.357.10">
    <property type="entry name" value="Tetracycline Repressor, domain 2"/>
    <property type="match status" value="1"/>
</dbReference>
<dbReference type="InterPro" id="IPR009057">
    <property type="entry name" value="Homeodomain-like_sf"/>
</dbReference>
<dbReference type="Proteomes" id="UP001225605">
    <property type="component" value="Unassembled WGS sequence"/>
</dbReference>
<protein>
    <recommendedName>
        <fullName evidence="5">HTH tetR-type domain-containing protein</fullName>
    </recommendedName>
</protein>
<gene>
    <name evidence="6" type="ORF">CKY47_05950</name>
</gene>
<dbReference type="SUPFAM" id="SSF48498">
    <property type="entry name" value="Tetracyclin repressor-like, C-terminal domain"/>
    <property type="match status" value="1"/>
</dbReference>
<sequence length="210" mass="22627">MRPGRGTTVTKQARSEQTRRLLLEAAAVLLWRDGYSDTSLIDIAHAAGITKGGLYFHFSSKDQICDEVQEAAVAVLREHVDRGPTSSPRALQRLADLGHALMRWLDTDPRVGASFRLAREMGGKDARFVSFAVAWAAQVRQCVADARADGELGADVPLDLATLQAVVTCVGLESVFSTGVIRPDLGLQGALAGLWRLNARALVDRFGTGD</sequence>
<dbReference type="PROSITE" id="PS50977">
    <property type="entry name" value="HTH_TETR_2"/>
    <property type="match status" value="1"/>
</dbReference>
<evidence type="ECO:0000256" key="4">
    <source>
        <dbReference type="PROSITE-ProRule" id="PRU00335"/>
    </source>
</evidence>
<dbReference type="PANTHER" id="PTHR30055:SF234">
    <property type="entry name" value="HTH-TYPE TRANSCRIPTIONAL REGULATOR BETI"/>
    <property type="match status" value="1"/>
</dbReference>
<evidence type="ECO:0000256" key="2">
    <source>
        <dbReference type="ARBA" id="ARBA00023125"/>
    </source>
</evidence>
<dbReference type="InterPro" id="IPR023772">
    <property type="entry name" value="DNA-bd_HTH_TetR-type_CS"/>
</dbReference>
<dbReference type="NCBIfam" id="NF041196">
    <property type="entry name" value="ScbR_bind_reg"/>
    <property type="match status" value="1"/>
</dbReference>
<reference evidence="6 7" key="1">
    <citation type="submission" date="2017-06" db="EMBL/GenBank/DDBJ databases">
        <title>Cultured bacterium strain Saccharothrix yanglingensis Hhs.015.</title>
        <authorList>
            <person name="Xia Y."/>
        </authorList>
    </citation>
    <scope>NUCLEOTIDE SEQUENCE [LARGE SCALE GENOMIC DNA]</scope>
    <source>
        <strain evidence="6 7">Hhs.015</strain>
    </source>
</reference>
<accession>A0ABU0WUJ3</accession>
<evidence type="ECO:0000259" key="5">
    <source>
        <dbReference type="PROSITE" id="PS50977"/>
    </source>
</evidence>
<dbReference type="InterPro" id="IPR036271">
    <property type="entry name" value="Tet_transcr_reg_TetR-rel_C_sf"/>
</dbReference>
<evidence type="ECO:0000256" key="1">
    <source>
        <dbReference type="ARBA" id="ARBA00023015"/>
    </source>
</evidence>
<keyword evidence="2 4" id="KW-0238">DNA-binding</keyword>
<keyword evidence="3" id="KW-0804">Transcription</keyword>
<evidence type="ECO:0000256" key="3">
    <source>
        <dbReference type="ARBA" id="ARBA00023163"/>
    </source>
</evidence>
<dbReference type="SUPFAM" id="SSF46689">
    <property type="entry name" value="Homeodomain-like"/>
    <property type="match status" value="1"/>
</dbReference>
<dbReference type="PRINTS" id="PR00455">
    <property type="entry name" value="HTHTETR"/>
</dbReference>
<keyword evidence="7" id="KW-1185">Reference proteome</keyword>
<dbReference type="Pfam" id="PF00440">
    <property type="entry name" value="TetR_N"/>
    <property type="match status" value="1"/>
</dbReference>
<dbReference type="InterPro" id="IPR050109">
    <property type="entry name" value="HTH-type_TetR-like_transc_reg"/>
</dbReference>
<evidence type="ECO:0000313" key="6">
    <source>
        <dbReference type="EMBL" id="MDQ2583530.1"/>
    </source>
</evidence>
<dbReference type="InterPro" id="IPR001647">
    <property type="entry name" value="HTH_TetR"/>
</dbReference>
<dbReference type="InterPro" id="IPR047923">
    <property type="entry name" value="ArpA-like"/>
</dbReference>
<proteinExistence type="predicted"/>
<dbReference type="EMBL" id="NSDM01000002">
    <property type="protein sequence ID" value="MDQ2583530.1"/>
    <property type="molecule type" value="Genomic_DNA"/>
</dbReference>
<evidence type="ECO:0000313" key="7">
    <source>
        <dbReference type="Proteomes" id="UP001225605"/>
    </source>
</evidence>
<feature type="domain" description="HTH tetR-type" evidence="5">
    <location>
        <begin position="16"/>
        <end position="76"/>
    </location>
</feature>
<feature type="DNA-binding region" description="H-T-H motif" evidence="4">
    <location>
        <begin position="39"/>
        <end position="58"/>
    </location>
</feature>
<dbReference type="PANTHER" id="PTHR30055">
    <property type="entry name" value="HTH-TYPE TRANSCRIPTIONAL REGULATOR RUTR"/>
    <property type="match status" value="1"/>
</dbReference>
<dbReference type="PROSITE" id="PS01081">
    <property type="entry name" value="HTH_TETR_1"/>
    <property type="match status" value="1"/>
</dbReference>
<comment type="caution">
    <text evidence="6">The sequence shown here is derived from an EMBL/GenBank/DDBJ whole genome shotgun (WGS) entry which is preliminary data.</text>
</comment>